<evidence type="ECO:0000313" key="7">
    <source>
        <dbReference type="EMBL" id="KAF6069487.1"/>
    </source>
</evidence>
<reference evidence="7 8" key="1">
    <citation type="submission" date="2020-03" db="EMBL/GenBank/DDBJ databases">
        <title>FDA dAtabase for Regulatory Grade micrObial Sequences (FDA-ARGOS): Supporting development and validation of Infectious Disease Dx tests.</title>
        <authorList>
            <person name="Campos J."/>
            <person name="Goldberg B."/>
            <person name="Tallon L."/>
            <person name="Sadzewicz L."/>
            <person name="Vavikolanu K."/>
            <person name="Mehta A."/>
            <person name="Aluvathingal J."/>
            <person name="Nadendla S."/>
            <person name="Nandy P."/>
            <person name="Geyer C."/>
            <person name="Yan Y."/>
            <person name="Sichtig H."/>
        </authorList>
    </citation>
    <scope>NUCLEOTIDE SEQUENCE [LARGE SCALE GENOMIC DNA]</scope>
    <source>
        <strain evidence="7 8">FDAARGOS_656</strain>
    </source>
</reference>
<comment type="similarity">
    <text evidence="2">Belongs to the transferase hexapeptide repeat family.</text>
</comment>
<dbReference type="OMA" id="MPVPNWW"/>
<evidence type="ECO:0000256" key="3">
    <source>
        <dbReference type="ARBA" id="ARBA00012387"/>
    </source>
</evidence>
<feature type="domain" description="Nucleotidyl transferase" evidence="5">
    <location>
        <begin position="178"/>
        <end position="242"/>
    </location>
</feature>
<dbReference type="Gene3D" id="3.90.550.10">
    <property type="entry name" value="Spore Coat Polysaccharide Biosynthesis Protein SpsA, Chain A"/>
    <property type="match status" value="1"/>
</dbReference>
<organism evidence="7 8">
    <name type="scientific">Candida albicans</name>
    <name type="common">Yeast</name>
    <dbReference type="NCBI Taxonomy" id="5476"/>
    <lineage>
        <taxon>Eukaryota</taxon>
        <taxon>Fungi</taxon>
        <taxon>Dikarya</taxon>
        <taxon>Ascomycota</taxon>
        <taxon>Saccharomycotina</taxon>
        <taxon>Pichiomycetes</taxon>
        <taxon>Debaryomycetaceae</taxon>
        <taxon>Candida/Lodderomyces clade</taxon>
        <taxon>Candida</taxon>
    </lineage>
</organism>
<dbReference type="GO" id="GO:0004475">
    <property type="term" value="F:mannose-1-phosphate guanylyltransferase (GTP) activity"/>
    <property type="evidence" value="ECO:0007669"/>
    <property type="project" value="UniProtKB-EC"/>
</dbReference>
<evidence type="ECO:0000256" key="4">
    <source>
        <dbReference type="ARBA" id="ARBA00047343"/>
    </source>
</evidence>
<dbReference type="Proteomes" id="UP000536275">
    <property type="component" value="Unassembled WGS sequence"/>
</dbReference>
<dbReference type="AlphaFoldDB" id="A0A8H6BZD4"/>
<comment type="catalytic activity">
    <reaction evidence="4">
        <text>alpha-D-mannose 1-phosphate + GTP + H(+) = GDP-alpha-D-mannose + diphosphate</text>
        <dbReference type="Rhea" id="RHEA:15229"/>
        <dbReference type="ChEBI" id="CHEBI:15378"/>
        <dbReference type="ChEBI" id="CHEBI:33019"/>
        <dbReference type="ChEBI" id="CHEBI:37565"/>
        <dbReference type="ChEBI" id="CHEBI:57527"/>
        <dbReference type="ChEBI" id="CHEBI:58409"/>
        <dbReference type="EC" id="2.7.7.13"/>
    </reaction>
</comment>
<feature type="domain" description="Nucleotidyl transferase" evidence="5">
    <location>
        <begin position="4"/>
        <end position="145"/>
    </location>
</feature>
<evidence type="ECO:0000313" key="8">
    <source>
        <dbReference type="Proteomes" id="UP000536275"/>
    </source>
</evidence>
<evidence type="ECO:0000256" key="2">
    <source>
        <dbReference type="ARBA" id="ARBA00007274"/>
    </source>
</evidence>
<evidence type="ECO:0000256" key="1">
    <source>
        <dbReference type="ARBA" id="ARBA00004823"/>
    </source>
</evidence>
<dbReference type="Gene3D" id="2.160.10.10">
    <property type="entry name" value="Hexapeptide repeat proteins"/>
    <property type="match status" value="1"/>
</dbReference>
<dbReference type="PANTHER" id="PTHR22572">
    <property type="entry name" value="SUGAR-1-PHOSPHATE GUANYL TRANSFERASE"/>
    <property type="match status" value="1"/>
</dbReference>
<dbReference type="InterPro" id="IPR029044">
    <property type="entry name" value="Nucleotide-diphossugar_trans"/>
</dbReference>
<dbReference type="InterPro" id="IPR050486">
    <property type="entry name" value="Mannose-1P_guanyltransferase"/>
</dbReference>
<dbReference type="SUPFAM" id="SSF53448">
    <property type="entry name" value="Nucleotide-diphospho-sugar transferases"/>
    <property type="match status" value="1"/>
</dbReference>
<gene>
    <name evidence="7" type="ORF">FOB64_003132</name>
</gene>
<keyword evidence="7" id="KW-0808">Transferase</keyword>
<sequence>MTLKVLILVGGETTGTRFRPLSMECPKLLFPLCGKPLVSHIIDNLTDQFPIDDLEILLMGFFKGQHKTMFQDYIQNVNKSNPDLRIKYLSEPFPLGTAGGLYHFKDEIFTDSNCKLLMIHGDVICNYPFKDMLEFFEQTKSNITLYGVDPVSLLKRSQAQILVVNGTENGDEAHDDDIVTKFGAIVAERKNSKVVHYVEKPSSSISEFRQDSTFEILLNGGIYIFDRSILDLLTSAEIKKKNSIQFDDGLDDNDSNDNDNSDNVLSLELDVFKTLPQLDNTNFNVFKSNGFWYQLKSPLSALLANNFFLAQSGGTKLSAGVELVQPVQILTESIAQAKSCKIGPNVSIGKNVTIGNGVRMVNCIVCDDVTIGDNTIIKNAIIANGTKIGKWCRIEGTITASILASNVISSSSAAYMKSLNDIVILCQNTVVHNQVFVYNSVVLPHKELKKDVKYEIIM</sequence>
<evidence type="ECO:0000259" key="6">
    <source>
        <dbReference type="Pfam" id="PF25087"/>
    </source>
</evidence>
<dbReference type="Pfam" id="PF25087">
    <property type="entry name" value="GMPPB_C"/>
    <property type="match status" value="1"/>
</dbReference>
<evidence type="ECO:0000259" key="5">
    <source>
        <dbReference type="Pfam" id="PF00483"/>
    </source>
</evidence>
<feature type="domain" description="Mannose-1-phosphate guanyltransferase C-terminal" evidence="6">
    <location>
        <begin position="334"/>
        <end position="455"/>
    </location>
</feature>
<dbReference type="EMBL" id="JABWAD010000037">
    <property type="protein sequence ID" value="KAF6069487.1"/>
    <property type="molecule type" value="Genomic_DNA"/>
</dbReference>
<name>A0A8H6BZD4_CANAX</name>
<dbReference type="EC" id="2.7.7.13" evidence="3"/>
<protein>
    <recommendedName>
        <fullName evidence="3">mannose-1-phosphate guanylyltransferase</fullName>
        <ecNumber evidence="3">2.7.7.13</ecNumber>
    </recommendedName>
</protein>
<accession>A0A8H6BZD4</accession>
<dbReference type="SMR" id="A0A8H6BZD4"/>
<proteinExistence type="inferred from homology"/>
<comment type="caution">
    <text evidence="7">The sequence shown here is derived from an EMBL/GenBank/DDBJ whole genome shotgun (WGS) entry which is preliminary data.</text>
</comment>
<dbReference type="InterPro" id="IPR005835">
    <property type="entry name" value="NTP_transferase_dom"/>
</dbReference>
<dbReference type="InterPro" id="IPR056729">
    <property type="entry name" value="GMPPB_C"/>
</dbReference>
<dbReference type="Pfam" id="PF00483">
    <property type="entry name" value="NTP_transferase"/>
    <property type="match status" value="2"/>
</dbReference>
<comment type="pathway">
    <text evidence="1">Nucleotide-sugar biosynthesis; GDP-alpha-D-mannose biosynthesis; GDP-alpha-D-mannose from alpha-D-mannose 1-phosphate (GTP route): step 1/1.</text>
</comment>